<evidence type="ECO:0000256" key="1">
    <source>
        <dbReference type="SAM" id="MobiDB-lite"/>
    </source>
</evidence>
<evidence type="ECO:0000256" key="3">
    <source>
        <dbReference type="SAM" id="SignalP"/>
    </source>
</evidence>
<evidence type="ECO:0008006" key="6">
    <source>
        <dbReference type="Google" id="ProtNLM"/>
    </source>
</evidence>
<feature type="transmembrane region" description="Helical" evidence="2">
    <location>
        <begin position="237"/>
        <end position="258"/>
    </location>
</feature>
<feature type="transmembrane region" description="Helical" evidence="2">
    <location>
        <begin position="339"/>
        <end position="360"/>
    </location>
</feature>
<reference evidence="4 5" key="1">
    <citation type="submission" date="2020-10" db="EMBL/GenBank/DDBJ databases">
        <title>Identification of Nocardia species via Next-generation sequencing and recognition of intraspecies genetic diversity.</title>
        <authorList>
            <person name="Li P."/>
            <person name="Li P."/>
            <person name="Lu B."/>
        </authorList>
    </citation>
    <scope>NUCLEOTIDE SEQUENCE [LARGE SCALE GENOMIC DNA]</scope>
    <source>
        <strain evidence="4 5">BJ06-0157</strain>
    </source>
</reference>
<evidence type="ECO:0000313" key="5">
    <source>
        <dbReference type="Proteomes" id="UP000702209"/>
    </source>
</evidence>
<comment type="caution">
    <text evidence="4">The sequence shown here is derived from an EMBL/GenBank/DDBJ whole genome shotgun (WGS) entry which is preliminary data.</text>
</comment>
<evidence type="ECO:0000313" key="4">
    <source>
        <dbReference type="EMBL" id="MBF6302451.1"/>
    </source>
</evidence>
<feature type="transmembrane region" description="Helical" evidence="2">
    <location>
        <begin position="296"/>
        <end position="319"/>
    </location>
</feature>
<keyword evidence="5" id="KW-1185">Reference proteome</keyword>
<feature type="transmembrane region" description="Helical" evidence="2">
    <location>
        <begin position="264"/>
        <end position="284"/>
    </location>
</feature>
<organism evidence="4 5">
    <name type="scientific">Nocardia amamiensis</name>
    <dbReference type="NCBI Taxonomy" id="404578"/>
    <lineage>
        <taxon>Bacteria</taxon>
        <taxon>Bacillati</taxon>
        <taxon>Actinomycetota</taxon>
        <taxon>Actinomycetes</taxon>
        <taxon>Mycobacteriales</taxon>
        <taxon>Nocardiaceae</taxon>
        <taxon>Nocardia</taxon>
    </lineage>
</organism>
<feature type="signal peptide" evidence="3">
    <location>
        <begin position="1"/>
        <end position="27"/>
    </location>
</feature>
<feature type="transmembrane region" description="Helical" evidence="2">
    <location>
        <begin position="195"/>
        <end position="216"/>
    </location>
</feature>
<name>A0ABS0D0X1_9NOCA</name>
<keyword evidence="2" id="KW-0812">Transmembrane</keyword>
<gene>
    <name evidence="4" type="ORF">IU459_33660</name>
</gene>
<dbReference type="EMBL" id="JADLQX010000044">
    <property type="protein sequence ID" value="MBF6302451.1"/>
    <property type="molecule type" value="Genomic_DNA"/>
</dbReference>
<evidence type="ECO:0000256" key="2">
    <source>
        <dbReference type="SAM" id="Phobius"/>
    </source>
</evidence>
<dbReference type="RefSeq" id="WP_195133639.1">
    <property type="nucleotide sequence ID" value="NZ_JADLQX010000044.1"/>
</dbReference>
<keyword evidence="2" id="KW-0472">Membrane</keyword>
<protein>
    <recommendedName>
        <fullName evidence="6">TrbL/VirB6 plasmid conjugal transfer protein</fullName>
    </recommendedName>
</protein>
<sequence>MIGWRRVTFTVLAAIAVMAGACGGAAAQPATPAPPPADPGTSTTYGFDQVCNQIHDVLSSIPNLGGFAGDLGSAVCKAGNAASHPGSAIEATKSKLWDSTFGQVTEILLDGLGDAMSWSMLWARLPNDHVLADPGTGGETLWQRIDSYTRQLQTWLLAFSILVSALRIGIARQHMAAEHAEEAFRTLVRATATTWIAGFAILAGARLTDAFSLWIINDATNGNARGAAELLVRTDRFGVYGPGLVFVVALVGILGALAMTFLTIIRQALLVVAVGIYPLTAAASGMSGGRAAFQRLGAWIVAFLLFKPVAALVYMIAFVTADSTNTAVEQGEPGSADSAHRALVGMVLLCSVAFVLPALVRLVAPALSMVGSGGSGASAAGAAVGAGVVAVTGGKALLARGAVSGGAGSAGFVAGGPGPAPTGHRGPPPSGGGPGGGGGSPKPLPGPRGAGGASKPSAALANPSGSGGAGGRAMRVSATASGAGRAMERLGDDVGGGAGSPSTGVVPYRGPDLGRHDIPR</sequence>
<proteinExistence type="predicted"/>
<keyword evidence="3" id="KW-0732">Signal</keyword>
<accession>A0ABS0D0X1</accession>
<keyword evidence="2" id="KW-1133">Transmembrane helix</keyword>
<feature type="region of interest" description="Disordered" evidence="1">
    <location>
        <begin position="414"/>
        <end position="520"/>
    </location>
</feature>
<dbReference type="Proteomes" id="UP000702209">
    <property type="component" value="Unassembled WGS sequence"/>
</dbReference>
<feature type="chain" id="PRO_5047328401" description="TrbL/VirB6 plasmid conjugal transfer protein" evidence="3">
    <location>
        <begin position="28"/>
        <end position="520"/>
    </location>
</feature>
<dbReference type="PROSITE" id="PS51257">
    <property type="entry name" value="PROKAR_LIPOPROTEIN"/>
    <property type="match status" value="1"/>
</dbReference>